<dbReference type="InterPro" id="IPR029058">
    <property type="entry name" value="AB_hydrolase_fold"/>
</dbReference>
<protein>
    <submittedName>
        <fullName evidence="6">Dual specificity phosphatase</fullName>
    </submittedName>
</protein>
<dbReference type="OrthoDB" id="428974at2759"/>
<dbReference type="SUPFAM" id="SSF52799">
    <property type="entry name" value="(Phosphotyrosine protein) phosphatases II"/>
    <property type="match status" value="1"/>
</dbReference>
<evidence type="ECO:0000256" key="3">
    <source>
        <dbReference type="SAM" id="MobiDB-lite"/>
    </source>
</evidence>
<evidence type="ECO:0000256" key="1">
    <source>
        <dbReference type="ARBA" id="ARBA00022801"/>
    </source>
</evidence>
<dbReference type="EMBL" id="AZGZ01000025">
    <property type="protein sequence ID" value="KZZ88617.1"/>
    <property type="molecule type" value="Genomic_DNA"/>
</dbReference>
<dbReference type="CDD" id="cd14502">
    <property type="entry name" value="RNA_5'-triphosphatase"/>
    <property type="match status" value="1"/>
</dbReference>
<evidence type="ECO:0000259" key="4">
    <source>
        <dbReference type="PROSITE" id="PS50055"/>
    </source>
</evidence>
<dbReference type="PANTHER" id="PTHR10367:SF25">
    <property type="entry name" value="DUAL SPECIFICITY PHOSPHATASE CATALYTIC DOMAIN PROTEIN (AFU_ORTHOLOGUE AFUA_1G03540)"/>
    <property type="match status" value="1"/>
</dbReference>
<dbReference type="GO" id="GO:0004484">
    <property type="term" value="F:mRNA guanylyltransferase activity"/>
    <property type="evidence" value="ECO:0007669"/>
    <property type="project" value="TreeGrafter"/>
</dbReference>
<dbReference type="FunFam" id="3.90.190.10:FF:000090">
    <property type="entry name" value="Dual specificity phosphatase catalytic domain protein"/>
    <property type="match status" value="1"/>
</dbReference>
<evidence type="ECO:0000259" key="5">
    <source>
        <dbReference type="PROSITE" id="PS50056"/>
    </source>
</evidence>
<dbReference type="SMART" id="SM00195">
    <property type="entry name" value="DSPc"/>
    <property type="match status" value="1"/>
</dbReference>
<dbReference type="GO" id="GO:0004725">
    <property type="term" value="F:protein tyrosine phosphatase activity"/>
    <property type="evidence" value="ECO:0007669"/>
    <property type="project" value="InterPro"/>
</dbReference>
<evidence type="ECO:0000313" key="7">
    <source>
        <dbReference type="Proteomes" id="UP000242877"/>
    </source>
</evidence>
<dbReference type="PROSITE" id="PS50056">
    <property type="entry name" value="TYR_PHOSPHATASE_2"/>
    <property type="match status" value="1"/>
</dbReference>
<dbReference type="Gene3D" id="3.40.50.1820">
    <property type="entry name" value="alpha/beta hydrolase"/>
    <property type="match status" value="1"/>
</dbReference>
<organism evidence="6 7">
    <name type="scientific">Ascosphaera apis ARSEF 7405</name>
    <dbReference type="NCBI Taxonomy" id="392613"/>
    <lineage>
        <taxon>Eukaryota</taxon>
        <taxon>Fungi</taxon>
        <taxon>Dikarya</taxon>
        <taxon>Ascomycota</taxon>
        <taxon>Pezizomycotina</taxon>
        <taxon>Eurotiomycetes</taxon>
        <taxon>Eurotiomycetidae</taxon>
        <taxon>Onygenales</taxon>
        <taxon>Ascosphaeraceae</taxon>
        <taxon>Ascosphaera</taxon>
    </lineage>
</organism>
<feature type="domain" description="Tyrosine specific protein phosphatases" evidence="5">
    <location>
        <begin position="542"/>
        <end position="606"/>
    </location>
</feature>
<keyword evidence="1" id="KW-0378">Hydrolase</keyword>
<dbReference type="InterPro" id="IPR000242">
    <property type="entry name" value="PTP_cat"/>
</dbReference>
<sequence>MSCGAFMFKRMSREDIPSPSSDSTKGADGSAIYIGSNGSEEAFEQKSRWRRLKDLSSRKAMPEDNDPGLLKKHTTYHSYTTSQAVYPSIRTFFCPHPHINKLPTKPTPLPLIVFVHGLGGSVSQFHLLLKSLVNIAPCLAIDFPGCGLSSFSPKTWSAYSIEALTELLAVAIEQHRDKERDQEVILVGHSLGSAISATLASTESPIATQLREHIIGLVAICPPSGPPPLKTVQLFKKLLRVPGFAFDMWRKWDQRGGVHSDSIARFVGTGAHIETKKLQYQFNRQSRTPVFRRMAWGTLPQFSEDGLPNGGLPGEKIWAGVDVPILLIGGESDTVTKAEEVKRIMAYFGDDLGEDTQLSVDPSESYERASSEGSDLSSSSIGSDNTLTATATARKRSVKVFVFPAPATHALLYDRNTYRTLSGLVQNFLPKYVDHRLSLGWQLQSLTTSGKWDVKNLQKWKAVEPVSSPIGDTFYAMKTLREVDEDHNPAKFAEKYRDKIFAVIDISHESPVYDPAQLEKRGIHYVKFPTVSKIPPTKAEVQEFIALVNRLREDIAALPSENERNRKVAVHCHYGYNRTGFFLASYLIEARGYGVQEAIDEFGKNRSPGIRHRHFIDTLFLRYYPGLQAVDS</sequence>
<accession>A0A167WB11</accession>
<dbReference type="InterPro" id="IPR051029">
    <property type="entry name" value="mRNA_Capping_Enz/RNA_Phosphat"/>
</dbReference>
<dbReference type="InterPro" id="IPR000340">
    <property type="entry name" value="Dual-sp_phosphatase_cat-dom"/>
</dbReference>
<dbReference type="AlphaFoldDB" id="A0A167WB11"/>
<dbReference type="InterPro" id="IPR016130">
    <property type="entry name" value="Tyr_Pase_AS"/>
</dbReference>
<dbReference type="GO" id="GO:0006370">
    <property type="term" value="P:7-methylguanosine mRNA capping"/>
    <property type="evidence" value="ECO:0007669"/>
    <property type="project" value="TreeGrafter"/>
</dbReference>
<dbReference type="InterPro" id="IPR020422">
    <property type="entry name" value="TYR_PHOSPHATASE_DUAL_dom"/>
</dbReference>
<feature type="region of interest" description="Disordered" evidence="3">
    <location>
        <begin position="355"/>
        <end position="383"/>
    </location>
</feature>
<dbReference type="PROSITE" id="PS50055">
    <property type="entry name" value="TYR_PHOSPHATASE_PTP"/>
    <property type="match status" value="1"/>
</dbReference>
<gene>
    <name evidence="6" type="ORF">AAP_04940</name>
</gene>
<reference evidence="6 7" key="1">
    <citation type="journal article" date="2016" name="Genome Biol. Evol.">
        <title>Divergent and convergent evolution of fungal pathogenicity.</title>
        <authorList>
            <person name="Shang Y."/>
            <person name="Xiao G."/>
            <person name="Zheng P."/>
            <person name="Cen K."/>
            <person name="Zhan S."/>
            <person name="Wang C."/>
        </authorList>
    </citation>
    <scope>NUCLEOTIDE SEQUENCE [LARGE SCALE GENOMIC DNA]</scope>
    <source>
        <strain evidence="6 7">ARSEF 7405</strain>
    </source>
</reference>
<dbReference type="InterPro" id="IPR029021">
    <property type="entry name" value="Prot-tyrosine_phosphatase-like"/>
</dbReference>
<dbReference type="VEuPathDB" id="FungiDB:AAP_04940"/>
<evidence type="ECO:0000256" key="2">
    <source>
        <dbReference type="ARBA" id="ARBA00022912"/>
    </source>
</evidence>
<feature type="compositionally biased region" description="Low complexity" evidence="3">
    <location>
        <begin position="371"/>
        <end position="383"/>
    </location>
</feature>
<dbReference type="Proteomes" id="UP000242877">
    <property type="component" value="Unassembled WGS sequence"/>
</dbReference>
<dbReference type="FunFam" id="3.40.50.1820:FF:000273">
    <property type="entry name" value="Dual specificity phosphatase catalytic domain protein"/>
    <property type="match status" value="1"/>
</dbReference>
<evidence type="ECO:0000313" key="6">
    <source>
        <dbReference type="EMBL" id="KZZ88617.1"/>
    </source>
</evidence>
<dbReference type="SUPFAM" id="SSF53474">
    <property type="entry name" value="alpha/beta-Hydrolases"/>
    <property type="match status" value="1"/>
</dbReference>
<name>A0A167WB11_9EURO</name>
<feature type="domain" description="Tyrosine-protein phosphatase" evidence="4">
    <location>
        <begin position="344"/>
        <end position="584"/>
    </location>
</feature>
<dbReference type="Pfam" id="PF00782">
    <property type="entry name" value="DSPc"/>
    <property type="match status" value="1"/>
</dbReference>
<dbReference type="Pfam" id="PF12697">
    <property type="entry name" value="Abhydrolase_6"/>
    <property type="match status" value="1"/>
</dbReference>
<keyword evidence="7" id="KW-1185">Reference proteome</keyword>
<comment type="caution">
    <text evidence="6">The sequence shown here is derived from an EMBL/GenBank/DDBJ whole genome shotgun (WGS) entry which is preliminary data.</text>
</comment>
<dbReference type="PANTHER" id="PTHR10367">
    <property type="entry name" value="MRNA-CAPPING ENZYME"/>
    <property type="match status" value="1"/>
</dbReference>
<feature type="region of interest" description="Disordered" evidence="3">
    <location>
        <begin position="12"/>
        <end position="39"/>
    </location>
</feature>
<dbReference type="InterPro" id="IPR000387">
    <property type="entry name" value="Tyr_Pase_dom"/>
</dbReference>
<dbReference type="InterPro" id="IPR000073">
    <property type="entry name" value="AB_hydrolase_1"/>
</dbReference>
<dbReference type="Gene3D" id="3.90.190.10">
    <property type="entry name" value="Protein tyrosine phosphatase superfamily"/>
    <property type="match status" value="1"/>
</dbReference>
<keyword evidence="2" id="KW-0904">Protein phosphatase</keyword>
<dbReference type="PROSITE" id="PS00383">
    <property type="entry name" value="TYR_PHOSPHATASE_1"/>
    <property type="match status" value="1"/>
</dbReference>
<proteinExistence type="predicted"/>